<accession>A0A2G2YYL5</accession>
<dbReference type="OMA" id="ADHTRCY"/>
<dbReference type="GO" id="GO:0005840">
    <property type="term" value="C:ribosome"/>
    <property type="evidence" value="ECO:0007669"/>
    <property type="project" value="UniProtKB-KW"/>
</dbReference>
<proteinExistence type="predicted"/>
<organism evidence="1 2">
    <name type="scientific">Capsicum annuum</name>
    <name type="common">Capsicum pepper</name>
    <dbReference type="NCBI Taxonomy" id="4072"/>
    <lineage>
        <taxon>Eukaryota</taxon>
        <taxon>Viridiplantae</taxon>
        <taxon>Streptophyta</taxon>
        <taxon>Embryophyta</taxon>
        <taxon>Tracheophyta</taxon>
        <taxon>Spermatophyta</taxon>
        <taxon>Magnoliopsida</taxon>
        <taxon>eudicotyledons</taxon>
        <taxon>Gunneridae</taxon>
        <taxon>Pentapetalae</taxon>
        <taxon>asterids</taxon>
        <taxon>lamiids</taxon>
        <taxon>Solanales</taxon>
        <taxon>Solanaceae</taxon>
        <taxon>Solanoideae</taxon>
        <taxon>Capsiceae</taxon>
        <taxon>Capsicum</taxon>
    </lineage>
</organism>
<name>A0A2G2YYL5_CAPAN</name>
<dbReference type="Proteomes" id="UP000222542">
    <property type="component" value="Unassembled WGS sequence"/>
</dbReference>
<reference evidence="1 2" key="1">
    <citation type="journal article" date="2014" name="Nat. Genet.">
        <title>Genome sequence of the hot pepper provides insights into the evolution of pungency in Capsicum species.</title>
        <authorList>
            <person name="Kim S."/>
            <person name="Park M."/>
            <person name="Yeom S.I."/>
            <person name="Kim Y.M."/>
            <person name="Lee J.M."/>
            <person name="Lee H.A."/>
            <person name="Seo E."/>
            <person name="Choi J."/>
            <person name="Cheong K."/>
            <person name="Kim K.T."/>
            <person name="Jung K."/>
            <person name="Lee G.W."/>
            <person name="Oh S.K."/>
            <person name="Bae C."/>
            <person name="Kim S.B."/>
            <person name="Lee H.Y."/>
            <person name="Kim S.Y."/>
            <person name="Kim M.S."/>
            <person name="Kang B.C."/>
            <person name="Jo Y.D."/>
            <person name="Yang H.B."/>
            <person name="Jeong H.J."/>
            <person name="Kang W.H."/>
            <person name="Kwon J.K."/>
            <person name="Shin C."/>
            <person name="Lim J.Y."/>
            <person name="Park J.H."/>
            <person name="Huh J.H."/>
            <person name="Kim J.S."/>
            <person name="Kim B.D."/>
            <person name="Cohen O."/>
            <person name="Paran I."/>
            <person name="Suh M.C."/>
            <person name="Lee S.B."/>
            <person name="Kim Y.K."/>
            <person name="Shin Y."/>
            <person name="Noh S.J."/>
            <person name="Park J."/>
            <person name="Seo Y.S."/>
            <person name="Kwon S.Y."/>
            <person name="Kim H.A."/>
            <person name="Park J.M."/>
            <person name="Kim H.J."/>
            <person name="Choi S.B."/>
            <person name="Bosland P.W."/>
            <person name="Reeves G."/>
            <person name="Jo S.H."/>
            <person name="Lee B.W."/>
            <person name="Cho H.T."/>
            <person name="Choi H.S."/>
            <person name="Lee M.S."/>
            <person name="Yu Y."/>
            <person name="Do Choi Y."/>
            <person name="Park B.S."/>
            <person name="van Deynze A."/>
            <person name="Ashrafi H."/>
            <person name="Hill T."/>
            <person name="Kim W.T."/>
            <person name="Pai H.S."/>
            <person name="Ahn H.K."/>
            <person name="Yeam I."/>
            <person name="Giovannoni J.J."/>
            <person name="Rose J.K."/>
            <person name="Sorensen I."/>
            <person name="Lee S.J."/>
            <person name="Kim R.W."/>
            <person name="Choi I.Y."/>
            <person name="Choi B.S."/>
            <person name="Lim J.S."/>
            <person name="Lee Y.H."/>
            <person name="Choi D."/>
        </authorList>
    </citation>
    <scope>NUCLEOTIDE SEQUENCE [LARGE SCALE GENOMIC DNA]</scope>
    <source>
        <strain evidence="2">cv. CM334</strain>
    </source>
</reference>
<comment type="caution">
    <text evidence="1">The sequence shown here is derived from an EMBL/GenBank/DDBJ whole genome shotgun (WGS) entry which is preliminary data.</text>
</comment>
<reference evidence="1 2" key="2">
    <citation type="journal article" date="2017" name="Genome Biol.">
        <title>New reference genome sequences of hot pepper reveal the massive evolution of plant disease-resistance genes by retroduplication.</title>
        <authorList>
            <person name="Kim S."/>
            <person name="Park J."/>
            <person name="Yeom S.I."/>
            <person name="Kim Y.M."/>
            <person name="Seo E."/>
            <person name="Kim K.T."/>
            <person name="Kim M.S."/>
            <person name="Lee J.M."/>
            <person name="Cheong K."/>
            <person name="Shin H.S."/>
            <person name="Kim S.B."/>
            <person name="Han K."/>
            <person name="Lee J."/>
            <person name="Park M."/>
            <person name="Lee H.A."/>
            <person name="Lee H.Y."/>
            <person name="Lee Y."/>
            <person name="Oh S."/>
            <person name="Lee J.H."/>
            <person name="Choi E."/>
            <person name="Choi E."/>
            <person name="Lee S.E."/>
            <person name="Jeon J."/>
            <person name="Kim H."/>
            <person name="Choi G."/>
            <person name="Song H."/>
            <person name="Lee J."/>
            <person name="Lee S.C."/>
            <person name="Kwon J.K."/>
            <person name="Lee H.Y."/>
            <person name="Koo N."/>
            <person name="Hong Y."/>
            <person name="Kim R.W."/>
            <person name="Kang W.H."/>
            <person name="Huh J.H."/>
            <person name="Kang B.C."/>
            <person name="Yang T.J."/>
            <person name="Lee Y.H."/>
            <person name="Bennetzen J.L."/>
            <person name="Choi D."/>
        </authorList>
    </citation>
    <scope>NUCLEOTIDE SEQUENCE [LARGE SCALE GENOMIC DNA]</scope>
    <source>
        <strain evidence="2">cv. CM334</strain>
    </source>
</reference>
<dbReference type="AlphaFoldDB" id="A0A2G2YYL5"/>
<dbReference type="Gramene" id="PHT74826">
    <property type="protein sequence ID" value="PHT74826"/>
    <property type="gene ID" value="T459_22103"/>
</dbReference>
<sequence>MVPPEGGVRQCNMIEEFAPPRKILESKSTTTTICGPFSFSSLPRKGDQKRVVCFSPGRMATYVVFGLPTRMPSWSKSPFYTSKDAGSKETCAKDVFFSTLSSPKAKGETASLSFDSSFGFPKIAVAGAKPTFLFLRMREKVRGKNTFSLCEIRKWRTHSILWVRRIKRKTALSWQSFRWQETLGLVGASDHNKSKPKTDQDSWALTNGRPPFTLEEQKAQGIAGCTNVNDCKLRCLNTIGADHTRCYHGSKRGQAVTIERLSLSIPSHTGKEFKWQGKAIRPFGSSRSIAHIQTSDWGMGQRP</sequence>
<dbReference type="EMBL" id="AYRZ02000008">
    <property type="protein sequence ID" value="PHT74826.1"/>
    <property type="molecule type" value="Genomic_DNA"/>
</dbReference>
<keyword evidence="1" id="KW-0689">Ribosomal protein</keyword>
<keyword evidence="1" id="KW-0687">Ribonucleoprotein</keyword>
<evidence type="ECO:0000313" key="1">
    <source>
        <dbReference type="EMBL" id="PHT74826.1"/>
    </source>
</evidence>
<keyword evidence="2" id="KW-1185">Reference proteome</keyword>
<protein>
    <submittedName>
        <fullName evidence="1">60S ribosomal protein L2, mitochondrial</fullName>
    </submittedName>
</protein>
<gene>
    <name evidence="1" type="ORF">T459_22103</name>
</gene>
<dbReference type="STRING" id="4072.A0A2G2YYL5"/>
<evidence type="ECO:0000313" key="2">
    <source>
        <dbReference type="Proteomes" id="UP000222542"/>
    </source>
</evidence>